<evidence type="ECO:0000259" key="5">
    <source>
        <dbReference type="Pfam" id="PF24883"/>
    </source>
</evidence>
<feature type="domain" description="Nephrocystin 3-like N-terminal" evidence="5">
    <location>
        <begin position="318"/>
        <end position="470"/>
    </location>
</feature>
<accession>G3J653</accession>
<dbReference type="OrthoDB" id="163438at2759"/>
<sequence>MSHSQAQPGTFIAHSLPSATGKALQFILTVVDCILMLGWAVIIHQRPAAAEITDSVHLWMLGVDEAWAAFHPSTPKSCITVAQPETVRPTAYDEALSQVDEKIRRVVSQDRDLEELFDSLSAANNKQKEESMIRRGLEKLEGPIKGVNTAIKISSPFAGFNPAASAGLNMLQGVTTLAVGVLGMGSRLDNYIKDMLSQIKVVDECDEMFQQFDDNELIYKALVEVYKDLLLFYYNGVQVLTGKAVAWSWISENINERITPVVHSFLKNAKLLRQHINNANTKSIQSQHMDKKIEQTLGSNYLDEKFYFECTKKTAIDACKWAIADPVFCAWYKATATHPLVLYGEMGSGKTITITFIIEHVTQLQRRIPSALIFYHYCRNDETGMSVYVYSSLIQQLMEKKKHIKAHFCRWIEKKKSEGNYSPTHDPKLLSDFFFDSIKSLQRPVFIFLDGLDECDIDSCKELVTSLGSQSLKIDGLKCCMSVRYHQHIQTALERFPGIKMPKDDAERDKIIVSHLVEQQLSYLKGEARTLVIDLLSKLAKGSAIWVETAVNLLKLRETRAIAKLRAFLVDELPGSKLSDLYAKLFFQVSKNENDRARFLSDALELLATAERPLSMPELAWAVALRGSETSLKTVRDLQDYVEEDRLRGGFLSPFISSFDSEAANSRQVRLAHQSIRELVFRSPPREWAQLRDLTPWSDAVPLERRSQLHGKLAHECVEYLFLAEIGDRDLFSREQEEMATVLFTLPRVGALDDDSSDGNSSADSGMSTPLSETDVHHFDPVERGFGEFFTYASCYWLHHSKKTNRKNGPGLSDVISLLGSGTIRSKNWREQFQHPDCRRKRYDLLMDADDDPLTMVSLYGSAYLFEELLQEVKAGRLSVTEEQRTRVVDTLLRQDDTSRLLGLINFDVEKEVDEARRLSVRVIRGWHPSYQYQSTAEKKSSLDAIFDHIVRGLDFVVDEEWPNELLCIAASRGCLPVLERLFRAASCNPALQQNILQTRHRGDGRLHSAEPHQSVGEAAQSGHGAAVAFLLEQEGIEAHLRYKNLTGRNVLHKAAAHCDVETFKMLLSRYPEGIHETYDDMGSTPLQEAIGSNRPEEIEVGIAKALLEAGADVRCGLDQQPSDWHDPIRMAARWGKLGLIKVLVQVGGADPMSVFKPSRDQDGKLEFIDPFENERQMKVRETLLSLHREQGK</sequence>
<feature type="repeat" description="ANK" evidence="2">
    <location>
        <begin position="1082"/>
        <end position="1114"/>
    </location>
</feature>
<dbReference type="GeneID" id="18162846"/>
<dbReference type="AlphaFoldDB" id="G3J653"/>
<dbReference type="Gene3D" id="1.25.40.20">
    <property type="entry name" value="Ankyrin repeat-containing domain"/>
    <property type="match status" value="1"/>
</dbReference>
<dbReference type="SUPFAM" id="SSF52540">
    <property type="entry name" value="P-loop containing nucleoside triphosphate hydrolases"/>
    <property type="match status" value="1"/>
</dbReference>
<dbReference type="RefSeq" id="XP_006666034.1">
    <property type="nucleotide sequence ID" value="XM_006665971.1"/>
</dbReference>
<proteinExistence type="predicted"/>
<feature type="transmembrane region" description="Helical" evidence="4">
    <location>
        <begin position="23"/>
        <end position="42"/>
    </location>
</feature>
<evidence type="ECO:0000313" key="6">
    <source>
        <dbReference type="EMBL" id="EGX96157.1"/>
    </source>
</evidence>
<organism evidence="6 7">
    <name type="scientific">Cordyceps militaris (strain CM01)</name>
    <name type="common">Caterpillar fungus</name>
    <dbReference type="NCBI Taxonomy" id="983644"/>
    <lineage>
        <taxon>Eukaryota</taxon>
        <taxon>Fungi</taxon>
        <taxon>Dikarya</taxon>
        <taxon>Ascomycota</taxon>
        <taxon>Pezizomycotina</taxon>
        <taxon>Sordariomycetes</taxon>
        <taxon>Hypocreomycetidae</taxon>
        <taxon>Hypocreales</taxon>
        <taxon>Cordycipitaceae</taxon>
        <taxon>Cordyceps</taxon>
    </lineage>
</organism>
<dbReference type="Pfam" id="PF24883">
    <property type="entry name" value="NPHP3_N"/>
    <property type="match status" value="1"/>
</dbReference>
<dbReference type="VEuPathDB" id="FungiDB:CCM_00812"/>
<keyword evidence="1" id="KW-0677">Repeat</keyword>
<evidence type="ECO:0000256" key="4">
    <source>
        <dbReference type="SAM" id="Phobius"/>
    </source>
</evidence>
<dbReference type="Pfam" id="PF12796">
    <property type="entry name" value="Ank_2"/>
    <property type="match status" value="1"/>
</dbReference>
<keyword evidence="7" id="KW-1185">Reference proteome</keyword>
<dbReference type="PROSITE" id="PS50297">
    <property type="entry name" value="ANK_REP_REGION"/>
    <property type="match status" value="1"/>
</dbReference>
<evidence type="ECO:0000313" key="7">
    <source>
        <dbReference type="Proteomes" id="UP000001610"/>
    </source>
</evidence>
<dbReference type="PANTHER" id="PTHR10039">
    <property type="entry name" value="AMELOGENIN"/>
    <property type="match status" value="1"/>
</dbReference>
<dbReference type="KEGG" id="cmt:CCM_00812"/>
<keyword evidence="4" id="KW-1133">Transmembrane helix</keyword>
<reference evidence="6 7" key="1">
    <citation type="journal article" date="2011" name="Genome Biol.">
        <title>Genome sequence of the insect pathogenic fungus Cordyceps militaris, a valued traditional Chinese medicine.</title>
        <authorList>
            <person name="Zheng P."/>
            <person name="Xia Y."/>
            <person name="Xiao G."/>
            <person name="Xiong C."/>
            <person name="Hu X."/>
            <person name="Zhang S."/>
            <person name="Zheng H."/>
            <person name="Huang Y."/>
            <person name="Zhou Y."/>
            <person name="Wang S."/>
            <person name="Zhao G.P."/>
            <person name="Liu X."/>
            <person name="St Leger R.J."/>
            <person name="Wang C."/>
        </authorList>
    </citation>
    <scope>NUCLEOTIDE SEQUENCE [LARGE SCALE GENOMIC DNA]</scope>
    <source>
        <strain evidence="6 7">CM01</strain>
    </source>
</reference>
<dbReference type="InterPro" id="IPR027417">
    <property type="entry name" value="P-loop_NTPase"/>
</dbReference>
<dbReference type="PROSITE" id="PS50088">
    <property type="entry name" value="ANK_REPEAT"/>
    <property type="match status" value="1"/>
</dbReference>
<feature type="region of interest" description="Disordered" evidence="3">
    <location>
        <begin position="754"/>
        <end position="773"/>
    </location>
</feature>
<evidence type="ECO:0000256" key="2">
    <source>
        <dbReference type="PROSITE-ProRule" id="PRU00023"/>
    </source>
</evidence>
<dbReference type="InParanoid" id="G3J653"/>
<name>G3J653_CORMM</name>
<dbReference type="OMA" id="FTYASCY"/>
<dbReference type="HOGENOM" id="CLU_008134_0_0_1"/>
<dbReference type="Proteomes" id="UP000001610">
    <property type="component" value="Unassembled WGS sequence"/>
</dbReference>
<dbReference type="InterPro" id="IPR036770">
    <property type="entry name" value="Ankyrin_rpt-contain_sf"/>
</dbReference>
<dbReference type="InterPro" id="IPR056884">
    <property type="entry name" value="NPHP3-like_N"/>
</dbReference>
<dbReference type="Gene3D" id="3.40.50.300">
    <property type="entry name" value="P-loop containing nucleotide triphosphate hydrolases"/>
    <property type="match status" value="1"/>
</dbReference>
<keyword evidence="2" id="KW-0040">ANK repeat</keyword>
<dbReference type="SMART" id="SM00248">
    <property type="entry name" value="ANK"/>
    <property type="match status" value="3"/>
</dbReference>
<dbReference type="EMBL" id="JH126399">
    <property type="protein sequence ID" value="EGX96157.1"/>
    <property type="molecule type" value="Genomic_DNA"/>
</dbReference>
<keyword evidence="4" id="KW-0812">Transmembrane</keyword>
<protein>
    <submittedName>
        <fullName evidence="6">Wd-repeat protein</fullName>
    </submittedName>
</protein>
<keyword evidence="4" id="KW-0472">Membrane</keyword>
<dbReference type="PANTHER" id="PTHR10039:SF10">
    <property type="entry name" value="NACHT DOMAIN-CONTAINING PROTEIN"/>
    <property type="match status" value="1"/>
</dbReference>
<evidence type="ECO:0000256" key="1">
    <source>
        <dbReference type="ARBA" id="ARBA00022737"/>
    </source>
</evidence>
<evidence type="ECO:0000256" key="3">
    <source>
        <dbReference type="SAM" id="MobiDB-lite"/>
    </source>
</evidence>
<dbReference type="InterPro" id="IPR002110">
    <property type="entry name" value="Ankyrin_rpt"/>
</dbReference>
<dbReference type="eggNOG" id="ENOG502SIWU">
    <property type="taxonomic scope" value="Eukaryota"/>
</dbReference>
<gene>
    <name evidence="6" type="ORF">CCM_00812</name>
</gene>
<dbReference type="SUPFAM" id="SSF48403">
    <property type="entry name" value="Ankyrin repeat"/>
    <property type="match status" value="1"/>
</dbReference>